<dbReference type="CDD" id="cd01597">
    <property type="entry name" value="pCLME"/>
    <property type="match status" value="1"/>
</dbReference>
<dbReference type="PANTHER" id="PTHR43172:SF2">
    <property type="entry name" value="ADENYLOSUCCINATE LYASE C-TERMINAL DOMAIN-CONTAINING PROTEIN"/>
    <property type="match status" value="1"/>
</dbReference>
<dbReference type="Pfam" id="PF10397">
    <property type="entry name" value="ADSL_C"/>
    <property type="match status" value="1"/>
</dbReference>
<dbReference type="Gene3D" id="1.20.200.10">
    <property type="entry name" value="Fumarase/aspartase (Central domain)"/>
    <property type="match status" value="1"/>
</dbReference>
<protein>
    <submittedName>
        <fullName evidence="4">3-carboxy-cis,cis-muconate cycloisomerase</fullName>
    </submittedName>
</protein>
<dbReference type="Pfam" id="PF00206">
    <property type="entry name" value="Lyase_1"/>
    <property type="match status" value="1"/>
</dbReference>
<dbReference type="InterPro" id="IPR019468">
    <property type="entry name" value="AdenyloSucc_lyase_C"/>
</dbReference>
<evidence type="ECO:0000256" key="1">
    <source>
        <dbReference type="ARBA" id="ARBA00023239"/>
    </source>
</evidence>
<dbReference type="EMBL" id="BAAAUX010000014">
    <property type="protein sequence ID" value="GAA2794438.1"/>
    <property type="molecule type" value="Genomic_DNA"/>
</dbReference>
<feature type="domain" description="Adenylosuccinate lyase C-terminal" evidence="3">
    <location>
        <begin position="353"/>
        <end position="432"/>
    </location>
</feature>
<dbReference type="InterPro" id="IPR008948">
    <property type="entry name" value="L-Aspartase-like"/>
</dbReference>
<evidence type="ECO:0000259" key="3">
    <source>
        <dbReference type="SMART" id="SM00998"/>
    </source>
</evidence>
<dbReference type="PROSITE" id="PS00163">
    <property type="entry name" value="FUMARATE_LYASES"/>
    <property type="match status" value="1"/>
</dbReference>
<dbReference type="PRINTS" id="PR00149">
    <property type="entry name" value="FUMRATELYASE"/>
</dbReference>
<dbReference type="InterPro" id="IPR022761">
    <property type="entry name" value="Fumarate_lyase_N"/>
</dbReference>
<evidence type="ECO:0000256" key="2">
    <source>
        <dbReference type="ARBA" id="ARBA00034772"/>
    </source>
</evidence>
<evidence type="ECO:0000313" key="5">
    <source>
        <dbReference type="Proteomes" id="UP001500979"/>
    </source>
</evidence>
<dbReference type="Gene3D" id="1.10.40.30">
    <property type="entry name" value="Fumarase/aspartase (C-terminal domain)"/>
    <property type="match status" value="1"/>
</dbReference>
<comment type="similarity">
    <text evidence="2">Belongs to the class-II fumarase/aspartase family.</text>
</comment>
<comment type="caution">
    <text evidence="4">The sequence shown here is derived from an EMBL/GenBank/DDBJ whole genome shotgun (WGS) entry which is preliminary data.</text>
</comment>
<evidence type="ECO:0000313" key="4">
    <source>
        <dbReference type="EMBL" id="GAA2794438.1"/>
    </source>
</evidence>
<keyword evidence="5" id="KW-1185">Reference proteome</keyword>
<accession>A0ABN3VDH4</accession>
<dbReference type="InterPro" id="IPR000362">
    <property type="entry name" value="Fumarate_lyase_fam"/>
</dbReference>
<organism evidence="4 5">
    <name type="scientific">Saccharopolyspora taberi</name>
    <dbReference type="NCBI Taxonomy" id="60895"/>
    <lineage>
        <taxon>Bacteria</taxon>
        <taxon>Bacillati</taxon>
        <taxon>Actinomycetota</taxon>
        <taxon>Actinomycetes</taxon>
        <taxon>Pseudonocardiales</taxon>
        <taxon>Pseudonocardiaceae</taxon>
        <taxon>Saccharopolyspora</taxon>
    </lineage>
</organism>
<dbReference type="Proteomes" id="UP001500979">
    <property type="component" value="Unassembled WGS sequence"/>
</dbReference>
<gene>
    <name evidence="4" type="primary">pcaB_2</name>
    <name evidence="4" type="ORF">GCM10010470_31690</name>
</gene>
<dbReference type="SMART" id="SM00998">
    <property type="entry name" value="ADSL_C"/>
    <property type="match status" value="1"/>
</dbReference>
<dbReference type="NCBIfam" id="TIGR02426">
    <property type="entry name" value="protocat_pcaB"/>
    <property type="match status" value="1"/>
</dbReference>
<dbReference type="PANTHER" id="PTHR43172">
    <property type="entry name" value="ADENYLOSUCCINATE LYASE"/>
    <property type="match status" value="1"/>
</dbReference>
<dbReference type="SUPFAM" id="SSF48557">
    <property type="entry name" value="L-aspartase-like"/>
    <property type="match status" value="1"/>
</dbReference>
<dbReference type="InterPro" id="IPR012789">
    <property type="entry name" value="Protocat_PcaB-like"/>
</dbReference>
<reference evidence="4 5" key="1">
    <citation type="journal article" date="2019" name="Int. J. Syst. Evol. Microbiol.">
        <title>The Global Catalogue of Microorganisms (GCM) 10K type strain sequencing project: providing services to taxonomists for standard genome sequencing and annotation.</title>
        <authorList>
            <consortium name="The Broad Institute Genomics Platform"/>
            <consortium name="The Broad Institute Genome Sequencing Center for Infectious Disease"/>
            <person name="Wu L."/>
            <person name="Ma J."/>
        </authorList>
    </citation>
    <scope>NUCLEOTIDE SEQUENCE [LARGE SCALE GENOMIC DNA]</scope>
    <source>
        <strain evidence="4 5">JCM 9383</strain>
    </source>
</reference>
<proteinExistence type="inferred from homology"/>
<dbReference type="InterPro" id="IPR020557">
    <property type="entry name" value="Fumarate_lyase_CS"/>
</dbReference>
<dbReference type="PRINTS" id="PR00145">
    <property type="entry name" value="ARGSUCLYASE"/>
</dbReference>
<name>A0ABN3VDH4_9PSEU</name>
<keyword evidence="1" id="KW-0456">Lyase</keyword>
<sequence length="438" mass="45837">MFGPMFSTPRASAATGSKAWLQAMLDFERALAGAQAAAGVIPDDAAREIGRRCRAELFDAEDIARRAVASATPVIALVHDLTGLVGSAAAPHVHRGATSQDVVDTAAMLVVRRTLDPVLDDLRAVAGECARLAREHRGTVMIARSLLQQALPTTFGYRCAGWLVSVESATSGLRRVRDERLAVQFGGAAGTLASLGADGPRVLGLLAAELGLGEPVLPWHTDRTRIAELAGALGAVAGVLGKIALDVKLHAQTEVGELAEGAPGGSSAMPHKRNPAGSVLVTAAAQRVPGLVSTLLSSMPQEYERAAGSWQAEWEPLSEVLRLVAAAAAHTRRLLSDLRVDAGRMAANAASTRGLVMAESASAALVDALGRTGAQELVSRLCRQVTEKGSTLRDELLADDRVREVLSHDQIVSATEPADYLGAATAFVDRALSEQEDR</sequence>